<sequence>MLSCNGEHSRLKSINSAFTLIVFLGCCFSGLFYRESRKNAPEFQKKTPFFSRKDTEGYKKILFWTAWNAQRMSFSPNNQPDWLDECPESRCLFVSSKKRPQDADAVFFSMPDLYHFGEGDLPGARTKDQYYIFHLDESPDTTKELMPWHKWGALDNFFNLTMTYRRDSDIFSEVYLSGYEPHIMNLTTRGTDPLWFEGKRDILWLVSHCHTASKREEYVRRLSHYLKVDEYGKCDAPDPCRTQRKNCDLANLVGKYKFYLSFENSFCNEYVTEKLTRALNTDVVPIVLGGANYSSFLPKSAVINIEDFASPKNLAKYLESLMENVTLYESHLSWKYPGQPLWTIPGTREPQYRRFCKLCEILHRPPEQRIEKIYPSVKDWWFDGQCREPRVPFKRAQHSRNEAYLQNVFVDTLGAPESRKNKTSKA</sequence>
<keyword evidence="4 12" id="KW-0328">Glycosyltransferase</keyword>
<keyword evidence="16" id="KW-1185">Reference proteome</keyword>
<comment type="subcellular location">
    <subcellularLocation>
        <location evidence="1 12">Golgi apparatus</location>
        <location evidence="1 12">Golgi stack membrane</location>
        <topology evidence="1 12">Single-pass type II membrane protein</topology>
    </subcellularLocation>
</comment>
<dbReference type="EC" id="2.4.1.-" evidence="12"/>
<keyword evidence="8 12" id="KW-1133">Transmembrane helix</keyword>
<accession>A0A1W0XB79</accession>
<protein>
    <recommendedName>
        <fullName evidence="12">Fucosyltransferase</fullName>
        <ecNumber evidence="12">2.4.1.-</ecNumber>
    </recommendedName>
</protein>
<keyword evidence="11" id="KW-0325">Glycoprotein</keyword>
<keyword evidence="9 12" id="KW-0333">Golgi apparatus</keyword>
<keyword evidence="6 12" id="KW-0812">Transmembrane</keyword>
<evidence type="ECO:0000256" key="9">
    <source>
        <dbReference type="ARBA" id="ARBA00023034"/>
    </source>
</evidence>
<name>A0A1W0XB79_HYPEX</name>
<keyword evidence="10 12" id="KW-0472">Membrane</keyword>
<proteinExistence type="inferred from homology"/>
<evidence type="ECO:0000256" key="7">
    <source>
        <dbReference type="ARBA" id="ARBA00022968"/>
    </source>
</evidence>
<evidence type="ECO:0000259" key="14">
    <source>
        <dbReference type="Pfam" id="PF17039"/>
    </source>
</evidence>
<dbReference type="AlphaFoldDB" id="A0A1W0XB79"/>
<dbReference type="InterPro" id="IPR038577">
    <property type="entry name" value="GT10-like_C_sf"/>
</dbReference>
<comment type="pathway">
    <text evidence="2">Protein modification; protein glycosylation.</text>
</comment>
<dbReference type="Pfam" id="PF00852">
    <property type="entry name" value="Glyco_transf_10"/>
    <property type="match status" value="1"/>
</dbReference>
<dbReference type="UniPathway" id="UPA00378"/>
<feature type="domain" description="Fucosyltransferase C-terminal" evidence="13">
    <location>
        <begin position="199"/>
        <end position="380"/>
    </location>
</feature>
<evidence type="ECO:0000256" key="10">
    <source>
        <dbReference type="ARBA" id="ARBA00023136"/>
    </source>
</evidence>
<gene>
    <name evidence="15" type="ORF">BV898_01632</name>
</gene>
<dbReference type="FunFam" id="3.40.50.11660:FF:000002">
    <property type="entry name" value="Alpha-(1,3)-fucosyltransferase"/>
    <property type="match status" value="1"/>
</dbReference>
<evidence type="ECO:0000256" key="3">
    <source>
        <dbReference type="ARBA" id="ARBA00008919"/>
    </source>
</evidence>
<evidence type="ECO:0000256" key="6">
    <source>
        <dbReference type="ARBA" id="ARBA00022692"/>
    </source>
</evidence>
<dbReference type="InterPro" id="IPR055270">
    <property type="entry name" value="Glyco_tran_10_C"/>
</dbReference>
<evidence type="ECO:0000256" key="2">
    <source>
        <dbReference type="ARBA" id="ARBA00004922"/>
    </source>
</evidence>
<evidence type="ECO:0000256" key="4">
    <source>
        <dbReference type="ARBA" id="ARBA00022676"/>
    </source>
</evidence>
<evidence type="ECO:0000256" key="5">
    <source>
        <dbReference type="ARBA" id="ARBA00022679"/>
    </source>
</evidence>
<evidence type="ECO:0000256" key="12">
    <source>
        <dbReference type="RuleBase" id="RU003832"/>
    </source>
</evidence>
<evidence type="ECO:0000259" key="13">
    <source>
        <dbReference type="Pfam" id="PF00852"/>
    </source>
</evidence>
<reference evidence="16" key="1">
    <citation type="submission" date="2017-01" db="EMBL/GenBank/DDBJ databases">
        <title>Comparative genomics of anhydrobiosis in the tardigrade Hypsibius dujardini.</title>
        <authorList>
            <person name="Yoshida Y."/>
            <person name="Koutsovoulos G."/>
            <person name="Laetsch D."/>
            <person name="Stevens L."/>
            <person name="Kumar S."/>
            <person name="Horikawa D."/>
            <person name="Ishino K."/>
            <person name="Komine S."/>
            <person name="Tomita M."/>
            <person name="Blaxter M."/>
            <person name="Arakawa K."/>
        </authorList>
    </citation>
    <scope>NUCLEOTIDE SEQUENCE [LARGE SCALE GENOMIC DNA]</scope>
    <source>
        <strain evidence="16">Z151</strain>
    </source>
</reference>
<evidence type="ECO:0000313" key="16">
    <source>
        <dbReference type="Proteomes" id="UP000192578"/>
    </source>
</evidence>
<evidence type="ECO:0000256" key="1">
    <source>
        <dbReference type="ARBA" id="ARBA00004447"/>
    </source>
</evidence>
<dbReference type="GO" id="GO:0008417">
    <property type="term" value="F:fucosyltransferase activity"/>
    <property type="evidence" value="ECO:0007669"/>
    <property type="project" value="InterPro"/>
</dbReference>
<dbReference type="EMBL" id="MTYJ01000006">
    <property type="protein sequence ID" value="OQV24572.1"/>
    <property type="molecule type" value="Genomic_DNA"/>
</dbReference>
<evidence type="ECO:0000256" key="11">
    <source>
        <dbReference type="ARBA" id="ARBA00023180"/>
    </source>
</evidence>
<dbReference type="SUPFAM" id="SSF53756">
    <property type="entry name" value="UDP-Glycosyltransferase/glycogen phosphorylase"/>
    <property type="match status" value="1"/>
</dbReference>
<dbReference type="GO" id="GO:0032580">
    <property type="term" value="C:Golgi cisterna membrane"/>
    <property type="evidence" value="ECO:0007669"/>
    <property type="project" value="UniProtKB-SubCell"/>
</dbReference>
<comment type="caution">
    <text evidence="15">The sequence shown here is derived from an EMBL/GenBank/DDBJ whole genome shotgun (WGS) entry which is preliminary data.</text>
</comment>
<dbReference type="InterPro" id="IPR031481">
    <property type="entry name" value="Glyco_tran_10_N"/>
</dbReference>
<dbReference type="PANTHER" id="PTHR48438:SF1">
    <property type="entry name" value="ALPHA-(1,3)-FUCOSYLTRANSFERASE C-RELATED"/>
    <property type="match status" value="1"/>
</dbReference>
<feature type="domain" description="Fucosyltransferase N-terminal" evidence="14">
    <location>
        <begin position="59"/>
        <end position="172"/>
    </location>
</feature>
<dbReference type="Pfam" id="PF17039">
    <property type="entry name" value="Glyco_tran_10_N"/>
    <property type="match status" value="1"/>
</dbReference>
<dbReference type="PANTHER" id="PTHR48438">
    <property type="entry name" value="ALPHA-(1,3)-FUCOSYLTRANSFERASE C-RELATED"/>
    <property type="match status" value="1"/>
</dbReference>
<dbReference type="InterPro" id="IPR001503">
    <property type="entry name" value="Glyco_trans_10"/>
</dbReference>
<comment type="similarity">
    <text evidence="3 12">Belongs to the glycosyltransferase 10 family.</text>
</comment>
<feature type="transmembrane region" description="Helical" evidence="12">
    <location>
        <begin position="14"/>
        <end position="33"/>
    </location>
</feature>
<dbReference type="Gene3D" id="3.40.50.11660">
    <property type="entry name" value="Glycosyl transferase family 10, C-terminal domain"/>
    <property type="match status" value="1"/>
</dbReference>
<organism evidence="15 16">
    <name type="scientific">Hypsibius exemplaris</name>
    <name type="common">Freshwater tardigrade</name>
    <dbReference type="NCBI Taxonomy" id="2072580"/>
    <lineage>
        <taxon>Eukaryota</taxon>
        <taxon>Metazoa</taxon>
        <taxon>Ecdysozoa</taxon>
        <taxon>Tardigrada</taxon>
        <taxon>Eutardigrada</taxon>
        <taxon>Parachela</taxon>
        <taxon>Hypsibioidea</taxon>
        <taxon>Hypsibiidae</taxon>
        <taxon>Hypsibius</taxon>
    </lineage>
</organism>
<keyword evidence="5 12" id="KW-0808">Transferase</keyword>
<keyword evidence="7" id="KW-0735">Signal-anchor</keyword>
<dbReference type="OrthoDB" id="427096at2759"/>
<evidence type="ECO:0000313" key="15">
    <source>
        <dbReference type="EMBL" id="OQV24572.1"/>
    </source>
</evidence>
<dbReference type="Proteomes" id="UP000192578">
    <property type="component" value="Unassembled WGS sequence"/>
</dbReference>
<evidence type="ECO:0000256" key="8">
    <source>
        <dbReference type="ARBA" id="ARBA00022989"/>
    </source>
</evidence>